<name>A0A437P2W4_9ACTN</name>
<reference evidence="1 2" key="1">
    <citation type="submission" date="2019-01" db="EMBL/GenBank/DDBJ databases">
        <title>Genome sequences of Streptomyces and Rhizobium isolates collected from root and soil.</title>
        <authorList>
            <person name="Chhettri S."/>
            <person name="Sevigny J.L."/>
            <person name="Sen A."/>
            <person name="Ennis N."/>
            <person name="Tisa L."/>
        </authorList>
    </citation>
    <scope>NUCLEOTIDE SEQUENCE [LARGE SCALE GENOMIC DNA]</scope>
    <source>
        <strain evidence="1 2">San01</strain>
    </source>
</reference>
<protein>
    <submittedName>
        <fullName evidence="1">Uncharacterized protein</fullName>
    </submittedName>
</protein>
<keyword evidence="2" id="KW-1185">Reference proteome</keyword>
<comment type="caution">
    <text evidence="1">The sequence shown here is derived from an EMBL/GenBank/DDBJ whole genome shotgun (WGS) entry which is preliminary data.</text>
</comment>
<proteinExistence type="predicted"/>
<dbReference type="Proteomes" id="UP000283128">
    <property type="component" value="Unassembled WGS sequence"/>
</dbReference>
<sequence>MLVRRVLGRGFGAVGLGVVVVLGAGPAVADGPRLPLPAPEADLAYHGQVAVSAGRVDVGFIPQNHGPSAVGDATVRLRWSAPVAFVPGLPQQCVRAEARTVLCRTGALPADGTGGRIGVSVWLAGVPSEVTVRIDTVWSDGKVDRNPQNSRHQVLALDTGDVYYF</sequence>
<dbReference type="EMBL" id="RZYA01000027">
    <property type="protein sequence ID" value="RVU16478.1"/>
    <property type="molecule type" value="Genomic_DNA"/>
</dbReference>
<dbReference type="AlphaFoldDB" id="A0A437P2W4"/>
<accession>A0A437P2W4</accession>
<evidence type="ECO:0000313" key="2">
    <source>
        <dbReference type="Proteomes" id="UP000283128"/>
    </source>
</evidence>
<dbReference type="OrthoDB" id="4300377at2"/>
<organism evidence="1 2">
    <name type="scientific">Streptomyces antnestii</name>
    <dbReference type="NCBI Taxonomy" id="2494256"/>
    <lineage>
        <taxon>Bacteria</taxon>
        <taxon>Bacillati</taxon>
        <taxon>Actinomycetota</taxon>
        <taxon>Actinomycetes</taxon>
        <taxon>Kitasatosporales</taxon>
        <taxon>Streptomycetaceae</taxon>
        <taxon>Streptomyces</taxon>
    </lineage>
</organism>
<gene>
    <name evidence="1" type="ORF">EOT10_36290</name>
</gene>
<evidence type="ECO:0000313" key="1">
    <source>
        <dbReference type="EMBL" id="RVU16478.1"/>
    </source>
</evidence>
<dbReference type="RefSeq" id="WP_127832660.1">
    <property type="nucleotide sequence ID" value="NZ_RZYA01000027.1"/>
</dbReference>